<proteinExistence type="predicted"/>
<sequence length="90" mass="9992">MAERKLTQISGCDVERNGEDDVDADEHQNLRIVLGDDAGVDEREAEDQEPGKEQRIDCIAHGHRDFLICLFHLGHLTLSRASGVRGGPWA</sequence>
<protein>
    <submittedName>
        <fullName evidence="2">Uncharacterized protein</fullName>
    </submittedName>
</protein>
<dbReference type="EMBL" id="VSSQ01036012">
    <property type="protein sequence ID" value="MPM88389.1"/>
    <property type="molecule type" value="Genomic_DNA"/>
</dbReference>
<dbReference type="AlphaFoldDB" id="A0A645DGH9"/>
<name>A0A645DGH9_9ZZZZ</name>
<comment type="caution">
    <text evidence="2">The sequence shown here is derived from an EMBL/GenBank/DDBJ whole genome shotgun (WGS) entry which is preliminary data.</text>
</comment>
<organism evidence="2">
    <name type="scientific">bioreactor metagenome</name>
    <dbReference type="NCBI Taxonomy" id="1076179"/>
    <lineage>
        <taxon>unclassified sequences</taxon>
        <taxon>metagenomes</taxon>
        <taxon>ecological metagenomes</taxon>
    </lineage>
</organism>
<gene>
    <name evidence="2" type="ORF">SDC9_135492</name>
</gene>
<feature type="compositionally biased region" description="Basic and acidic residues" evidence="1">
    <location>
        <begin position="13"/>
        <end position="27"/>
    </location>
</feature>
<reference evidence="2" key="1">
    <citation type="submission" date="2019-08" db="EMBL/GenBank/DDBJ databases">
        <authorList>
            <person name="Kucharzyk K."/>
            <person name="Murdoch R.W."/>
            <person name="Higgins S."/>
            <person name="Loffler F."/>
        </authorList>
    </citation>
    <scope>NUCLEOTIDE SEQUENCE</scope>
</reference>
<evidence type="ECO:0000256" key="1">
    <source>
        <dbReference type="SAM" id="MobiDB-lite"/>
    </source>
</evidence>
<feature type="region of interest" description="Disordered" evidence="1">
    <location>
        <begin position="1"/>
        <end position="27"/>
    </location>
</feature>
<evidence type="ECO:0000313" key="2">
    <source>
        <dbReference type="EMBL" id="MPM88389.1"/>
    </source>
</evidence>
<feature type="region of interest" description="Disordered" evidence="1">
    <location>
        <begin position="34"/>
        <end position="53"/>
    </location>
</feature>
<accession>A0A645DGH9</accession>